<evidence type="ECO:0000313" key="3">
    <source>
        <dbReference type="Proteomes" id="UP000006253"/>
    </source>
</evidence>
<comment type="caution">
    <text evidence="2">The sequence shown here is derived from an EMBL/GenBank/DDBJ whole genome shotgun (WGS) entry which is preliminary data.</text>
</comment>
<feature type="region of interest" description="Disordered" evidence="1">
    <location>
        <begin position="342"/>
        <end position="367"/>
    </location>
</feature>
<accession>A0A0E2B7C8</accession>
<protein>
    <submittedName>
        <fullName evidence="2">PF14238 domain protein</fullName>
    </submittedName>
</protein>
<reference evidence="2 3" key="1">
    <citation type="submission" date="2012-10" db="EMBL/GenBank/DDBJ databases">
        <authorList>
            <person name="Harkins D.M."/>
            <person name="Durkin A.S."/>
            <person name="Brinkac L.M."/>
            <person name="Selengut J.D."/>
            <person name="Sanka R."/>
            <person name="DePew J."/>
            <person name="Purushe J."/>
            <person name="Peacock S.J."/>
            <person name="Thaipadungpanit J."/>
            <person name="Wuthiekanun V.W."/>
            <person name="Day N.P."/>
            <person name="Vinetz J.M."/>
            <person name="Sutton G.G."/>
            <person name="Nelson W.C."/>
            <person name="Fouts D.E."/>
        </authorList>
    </citation>
    <scope>NUCLEOTIDE SEQUENCE [LARGE SCALE GENOMIC DNA]</scope>
    <source>
        <strain evidence="2 3">H1</strain>
    </source>
</reference>
<name>A0A0E2B7C8_9LEPT</name>
<organism evidence="2 3">
    <name type="scientific">Leptospira kirschneri str. H1</name>
    <dbReference type="NCBI Taxonomy" id="1049966"/>
    <lineage>
        <taxon>Bacteria</taxon>
        <taxon>Pseudomonadati</taxon>
        <taxon>Spirochaetota</taxon>
        <taxon>Spirochaetia</taxon>
        <taxon>Leptospirales</taxon>
        <taxon>Leptospiraceae</taxon>
        <taxon>Leptospira</taxon>
    </lineage>
</organism>
<dbReference type="AlphaFoldDB" id="A0A0E2B7C8"/>
<proteinExistence type="predicted"/>
<dbReference type="EMBL" id="AHMY02000011">
    <property type="protein sequence ID" value="EKO17243.1"/>
    <property type="molecule type" value="Genomic_DNA"/>
</dbReference>
<dbReference type="Proteomes" id="UP000006253">
    <property type="component" value="Unassembled WGS sequence"/>
</dbReference>
<evidence type="ECO:0000256" key="1">
    <source>
        <dbReference type="SAM" id="MobiDB-lite"/>
    </source>
</evidence>
<dbReference type="RefSeq" id="WP_004764308.1">
    <property type="nucleotide sequence ID" value="NZ_AHMY02000011.1"/>
</dbReference>
<sequence>MKRWLFLIFALVALVLSFFFLEEKKEERSEVSFWEIDIDEIEYQPPTNSWNGDDVSMFYKSPIFLKKRKGISESGNFLTIESKDLETGDTIIFEGGYNSENIFRELSVLKVKGMEPVQGEKISTSLQLNENSPKIFLKSSGKTLKTIWIGKKKTGDSTRIIKEGNEILIIQANTADRFTRGIGEFRQKQLINLKDESVVETIWEEEGKTIRLDNHPFKEKTIKKNFWRRLSGKLITLEQTLGDSWNNQVVGQLVELYPDDPNGAGYAVAKRLTEVPAEASLKIRVSNGDWITLRYYLKTNINSIEYRPAIRIVNGKFSEPPFYIREDSFLRLKEVVGNLEKAEQKKEPVNQNNQNKNGLPKKLNPQK</sequence>
<evidence type="ECO:0000313" key="2">
    <source>
        <dbReference type="EMBL" id="EKO17243.1"/>
    </source>
</evidence>
<gene>
    <name evidence="2" type="ORF">LEP1GSC081_2255</name>
</gene>